<dbReference type="Proteomes" id="UP000278807">
    <property type="component" value="Unassembled WGS sequence"/>
</dbReference>
<comment type="function">
    <text evidence="2">May act as a GTPase-activating protein for Rab family protein(s).</text>
</comment>
<feature type="region of interest" description="Disordered" evidence="3">
    <location>
        <begin position="118"/>
        <end position="187"/>
    </location>
</feature>
<proteinExistence type="predicted"/>
<dbReference type="PANTHER" id="PTHR47219:SF10">
    <property type="entry name" value="GROWTH HORMONE-REGULATED TBC PROTEIN 1"/>
    <property type="match status" value="1"/>
</dbReference>
<sequence>MDNFFGLCGSLKTVLRIFDCIFYEGDKILFRACIALTKLHTKEILYCQQFPDVVLTFRDITQDKQTLYCHEFLKAMFKLPGSLPRSLISKLRERCLVKVQSTLDDLEAQKRDYYERMARQEQQKKQQVSEGDNENPDNELSYTEEFSESSEENGNQMLKPQGQKDTTDIESSPSLNIGRVNDDGRGL</sequence>
<evidence type="ECO:0000313" key="7">
    <source>
        <dbReference type="WBParaSite" id="HNAJ_0000274801-mRNA-1"/>
    </source>
</evidence>
<keyword evidence="1" id="KW-0343">GTPase activation</keyword>
<name>A0A0R3T6R0_RODNA</name>
<keyword evidence="6" id="KW-1185">Reference proteome</keyword>
<dbReference type="PANTHER" id="PTHR47219">
    <property type="entry name" value="RAB GTPASE-ACTIVATING PROTEIN 1-LIKE"/>
    <property type="match status" value="1"/>
</dbReference>
<accession>A0A0R3T6R0</accession>
<dbReference type="OrthoDB" id="6264186at2759"/>
<dbReference type="Gene3D" id="1.10.472.80">
    <property type="entry name" value="Ypt/Rab-GAP domain of gyp1p, domain 3"/>
    <property type="match status" value="1"/>
</dbReference>
<dbReference type="InterPro" id="IPR050302">
    <property type="entry name" value="Rab_GAP_TBC_domain"/>
</dbReference>
<evidence type="ECO:0000256" key="2">
    <source>
        <dbReference type="ARBA" id="ARBA00043879"/>
    </source>
</evidence>
<protein>
    <submittedName>
        <fullName evidence="7">Rab-GAP TBC domain-containing protein</fullName>
    </submittedName>
</protein>
<dbReference type="GO" id="GO:0005096">
    <property type="term" value="F:GTPase activator activity"/>
    <property type="evidence" value="ECO:0007669"/>
    <property type="project" value="UniProtKB-KW"/>
</dbReference>
<dbReference type="EMBL" id="UZAE01001425">
    <property type="protein sequence ID" value="VDN98606.1"/>
    <property type="molecule type" value="Genomic_DNA"/>
</dbReference>
<reference evidence="5 6" key="2">
    <citation type="submission" date="2018-11" db="EMBL/GenBank/DDBJ databases">
        <authorList>
            <consortium name="Pathogen Informatics"/>
        </authorList>
    </citation>
    <scope>NUCLEOTIDE SEQUENCE [LARGE SCALE GENOMIC DNA]</scope>
</reference>
<dbReference type="GO" id="GO:0031267">
    <property type="term" value="F:small GTPase binding"/>
    <property type="evidence" value="ECO:0007669"/>
    <property type="project" value="TreeGrafter"/>
</dbReference>
<dbReference type="AlphaFoldDB" id="A0A0R3T6R0"/>
<dbReference type="SUPFAM" id="SSF47923">
    <property type="entry name" value="Ypt/Rab-GAP domain of gyp1p"/>
    <property type="match status" value="1"/>
</dbReference>
<dbReference type="InterPro" id="IPR035969">
    <property type="entry name" value="Rab-GAP_TBC_sf"/>
</dbReference>
<dbReference type="Pfam" id="PF00566">
    <property type="entry name" value="RabGAP-TBC"/>
    <property type="match status" value="1"/>
</dbReference>
<evidence type="ECO:0000313" key="5">
    <source>
        <dbReference type="EMBL" id="VDN98606.1"/>
    </source>
</evidence>
<reference evidence="7" key="1">
    <citation type="submission" date="2017-02" db="UniProtKB">
        <authorList>
            <consortium name="WormBaseParasite"/>
        </authorList>
    </citation>
    <scope>IDENTIFICATION</scope>
</reference>
<evidence type="ECO:0000256" key="3">
    <source>
        <dbReference type="SAM" id="MobiDB-lite"/>
    </source>
</evidence>
<evidence type="ECO:0000256" key="1">
    <source>
        <dbReference type="ARBA" id="ARBA00022468"/>
    </source>
</evidence>
<dbReference type="STRING" id="102285.A0A0R3T6R0"/>
<dbReference type="InterPro" id="IPR000195">
    <property type="entry name" value="Rab-GAP-TBC_dom"/>
</dbReference>
<gene>
    <name evidence="5" type="ORF">HNAJ_LOCUS2747</name>
</gene>
<feature type="domain" description="Rab-GAP TBC" evidence="4">
    <location>
        <begin position="10"/>
        <end position="45"/>
    </location>
</feature>
<evidence type="ECO:0000313" key="6">
    <source>
        <dbReference type="Proteomes" id="UP000278807"/>
    </source>
</evidence>
<dbReference type="WBParaSite" id="HNAJ_0000274801-mRNA-1">
    <property type="protein sequence ID" value="HNAJ_0000274801-mRNA-1"/>
    <property type="gene ID" value="HNAJ_0000274801"/>
</dbReference>
<organism evidence="7">
    <name type="scientific">Rodentolepis nana</name>
    <name type="common">Dwarf tapeworm</name>
    <name type="synonym">Hymenolepis nana</name>
    <dbReference type="NCBI Taxonomy" id="102285"/>
    <lineage>
        <taxon>Eukaryota</taxon>
        <taxon>Metazoa</taxon>
        <taxon>Spiralia</taxon>
        <taxon>Lophotrochozoa</taxon>
        <taxon>Platyhelminthes</taxon>
        <taxon>Cestoda</taxon>
        <taxon>Eucestoda</taxon>
        <taxon>Cyclophyllidea</taxon>
        <taxon>Hymenolepididae</taxon>
        <taxon>Rodentolepis</taxon>
    </lineage>
</organism>
<evidence type="ECO:0000259" key="4">
    <source>
        <dbReference type="Pfam" id="PF00566"/>
    </source>
</evidence>